<feature type="chain" id="PRO_5046163753" evidence="2">
    <location>
        <begin position="28"/>
        <end position="303"/>
    </location>
</feature>
<evidence type="ECO:0000313" key="4">
    <source>
        <dbReference type="EMBL" id="MFC4962074.1"/>
    </source>
</evidence>
<dbReference type="PANTHER" id="PTHR10587:SF137">
    <property type="entry name" value="4-DEOXY-4-FORMAMIDO-L-ARABINOSE-PHOSPHOUNDECAPRENOL DEFORMYLASE ARND-RELATED"/>
    <property type="match status" value="1"/>
</dbReference>
<keyword evidence="4" id="KW-0378">Hydrolase</keyword>
<feature type="region of interest" description="Disordered" evidence="1">
    <location>
        <begin position="36"/>
        <end position="102"/>
    </location>
</feature>
<proteinExistence type="predicted"/>
<dbReference type="InterPro" id="IPR002509">
    <property type="entry name" value="NODB_dom"/>
</dbReference>
<evidence type="ECO:0000256" key="2">
    <source>
        <dbReference type="SAM" id="SignalP"/>
    </source>
</evidence>
<dbReference type="InterPro" id="IPR011330">
    <property type="entry name" value="Glyco_hydro/deAcase_b/a-brl"/>
</dbReference>
<evidence type="ECO:0000256" key="1">
    <source>
        <dbReference type="SAM" id="MobiDB-lite"/>
    </source>
</evidence>
<dbReference type="Pfam" id="PF01522">
    <property type="entry name" value="Polysacc_deac_1"/>
    <property type="match status" value="1"/>
</dbReference>
<evidence type="ECO:0000259" key="3">
    <source>
        <dbReference type="PROSITE" id="PS51677"/>
    </source>
</evidence>
<accession>A0ABV9V1K5</accession>
<dbReference type="EMBL" id="JBHSIZ010000054">
    <property type="protein sequence ID" value="MFC4962074.1"/>
    <property type="molecule type" value="Genomic_DNA"/>
</dbReference>
<reference evidence="5" key="1">
    <citation type="journal article" date="2019" name="Int. J. Syst. Evol. Microbiol.">
        <title>The Global Catalogue of Microorganisms (GCM) 10K type strain sequencing project: providing services to taxonomists for standard genome sequencing and annotation.</title>
        <authorList>
            <consortium name="The Broad Institute Genomics Platform"/>
            <consortium name="The Broad Institute Genome Sequencing Center for Infectious Disease"/>
            <person name="Wu L."/>
            <person name="Ma J."/>
        </authorList>
    </citation>
    <scope>NUCLEOTIDE SEQUENCE [LARGE SCALE GENOMIC DNA]</scope>
    <source>
        <strain evidence="5">CCM 7224</strain>
    </source>
</reference>
<dbReference type="GO" id="GO:0016787">
    <property type="term" value="F:hydrolase activity"/>
    <property type="evidence" value="ECO:0007669"/>
    <property type="project" value="UniProtKB-KW"/>
</dbReference>
<protein>
    <submittedName>
        <fullName evidence="4">Polysaccharide deacetylase family protein</fullName>
        <ecNumber evidence="4">3.-.-.-</ecNumber>
    </submittedName>
</protein>
<comment type="caution">
    <text evidence="4">The sequence shown here is derived from an EMBL/GenBank/DDBJ whole genome shotgun (WGS) entry which is preliminary data.</text>
</comment>
<keyword evidence="5" id="KW-1185">Reference proteome</keyword>
<feature type="signal peptide" evidence="2">
    <location>
        <begin position="1"/>
        <end position="27"/>
    </location>
</feature>
<keyword evidence="2" id="KW-0732">Signal</keyword>
<dbReference type="SUPFAM" id="SSF88713">
    <property type="entry name" value="Glycoside hydrolase/deacetylase"/>
    <property type="match status" value="1"/>
</dbReference>
<feature type="domain" description="NodB homology" evidence="3">
    <location>
        <begin position="117"/>
        <end position="299"/>
    </location>
</feature>
<dbReference type="InterPro" id="IPR050248">
    <property type="entry name" value="Polysacc_deacetylase_ArnD"/>
</dbReference>
<dbReference type="Proteomes" id="UP001595834">
    <property type="component" value="Unassembled WGS sequence"/>
</dbReference>
<feature type="compositionally biased region" description="Low complexity" evidence="1">
    <location>
        <begin position="72"/>
        <end position="90"/>
    </location>
</feature>
<dbReference type="PROSITE" id="PS51677">
    <property type="entry name" value="NODB"/>
    <property type="match status" value="1"/>
</dbReference>
<sequence>MARLTAHTRRIVMAAATAVVLTGGVAAAVFLGSDTSADGPGPALAHSSATGKSTDKSDGKSDDKPGRTSAKPGSSASGDDSAPDGSDGSGEATGPAVPPGAAGISEVIDHETESGGKSVSITIDDGPSPVWTPKILAVLKQYDVKATFCMIGPQAKANPGMVKQIVAAGHRLCDHTVSHDEAMNKKPVAYQSSEVLDAQKMIEDAAGGAKVQYFRAPGGAFTPDNRHIAAGHGMRPLGWNVDTKDWKQPGTAAIVKTVKQELKNGPIVLFHDGGGERAQTVAALKEVLPWLAQQGYTFSFPAI</sequence>
<feature type="compositionally biased region" description="Basic and acidic residues" evidence="1">
    <location>
        <begin position="53"/>
        <end position="66"/>
    </location>
</feature>
<gene>
    <name evidence="4" type="ORF">ACFPFX_37920</name>
</gene>
<dbReference type="PANTHER" id="PTHR10587">
    <property type="entry name" value="GLYCOSYL TRANSFERASE-RELATED"/>
    <property type="match status" value="1"/>
</dbReference>
<dbReference type="CDD" id="cd10917">
    <property type="entry name" value="CE4_NodB_like_6s_7s"/>
    <property type="match status" value="1"/>
</dbReference>
<name>A0ABV9V1K5_9ACTN</name>
<evidence type="ECO:0000313" key="5">
    <source>
        <dbReference type="Proteomes" id="UP001595834"/>
    </source>
</evidence>
<dbReference type="EC" id="3.-.-.-" evidence="4"/>
<dbReference type="RefSeq" id="WP_344374593.1">
    <property type="nucleotide sequence ID" value="NZ_BAAASQ010000009.1"/>
</dbReference>
<dbReference type="Gene3D" id="3.20.20.370">
    <property type="entry name" value="Glycoside hydrolase/deacetylase"/>
    <property type="match status" value="1"/>
</dbReference>
<organism evidence="4 5">
    <name type="scientific">Streptomyces mauvecolor</name>
    <dbReference type="NCBI Taxonomy" id="58345"/>
    <lineage>
        <taxon>Bacteria</taxon>
        <taxon>Bacillati</taxon>
        <taxon>Actinomycetota</taxon>
        <taxon>Actinomycetes</taxon>
        <taxon>Kitasatosporales</taxon>
        <taxon>Streptomycetaceae</taxon>
        <taxon>Streptomyces</taxon>
    </lineage>
</organism>